<organism evidence="2 3">
    <name type="scientific">candidate division WOR-3 bacterium JGI_Cruoil_03_44_89</name>
    <dbReference type="NCBI Taxonomy" id="1973748"/>
    <lineage>
        <taxon>Bacteria</taxon>
        <taxon>Bacteria division WOR-3</taxon>
    </lineage>
</organism>
<reference evidence="2 3" key="1">
    <citation type="submission" date="2017-07" db="EMBL/GenBank/DDBJ databases">
        <title>Recovery of genomes from metagenomes via a dereplication, aggregation, and scoring strategy.</title>
        <authorList>
            <person name="Sieber C.M."/>
            <person name="Probst A.J."/>
            <person name="Sharrar A."/>
            <person name="Thomas B.C."/>
            <person name="Hess M."/>
            <person name="Tringe S.G."/>
            <person name="Banfield J.F."/>
        </authorList>
    </citation>
    <scope>NUCLEOTIDE SEQUENCE [LARGE SCALE GENOMIC DNA]</scope>
    <source>
        <strain evidence="2">JGI_Cruoil_03_44_89</strain>
    </source>
</reference>
<dbReference type="Gene3D" id="3.10.620.30">
    <property type="match status" value="1"/>
</dbReference>
<accession>A0A235BQC1</accession>
<dbReference type="PANTHER" id="PTHR38339">
    <property type="entry name" value="TRANSGLUTAMINASE DOMAIN PROTEIN"/>
    <property type="match status" value="1"/>
</dbReference>
<protein>
    <recommendedName>
        <fullName evidence="1">Transglutaminase-like domain-containing protein</fullName>
    </recommendedName>
</protein>
<dbReference type="InterPro" id="IPR002931">
    <property type="entry name" value="Transglutaminase-like"/>
</dbReference>
<feature type="domain" description="Transglutaminase-like" evidence="1">
    <location>
        <begin position="324"/>
        <end position="385"/>
    </location>
</feature>
<dbReference type="Pfam" id="PF01841">
    <property type="entry name" value="Transglut_core"/>
    <property type="match status" value="1"/>
</dbReference>
<dbReference type="Proteomes" id="UP000215215">
    <property type="component" value="Unassembled WGS sequence"/>
</dbReference>
<gene>
    <name evidence="2" type="ORF">CH333_08120</name>
</gene>
<dbReference type="AlphaFoldDB" id="A0A235BQC1"/>
<name>A0A235BQC1_UNCW3</name>
<evidence type="ECO:0000313" key="3">
    <source>
        <dbReference type="Proteomes" id="UP000215215"/>
    </source>
</evidence>
<dbReference type="SUPFAM" id="SSF54001">
    <property type="entry name" value="Cysteine proteinases"/>
    <property type="match status" value="1"/>
</dbReference>
<dbReference type="SMART" id="SM00460">
    <property type="entry name" value="TGc"/>
    <property type="match status" value="1"/>
</dbReference>
<comment type="caution">
    <text evidence="2">The sequence shown here is derived from an EMBL/GenBank/DDBJ whole genome shotgun (WGS) entry which is preliminary data.</text>
</comment>
<dbReference type="InterPro" id="IPR038765">
    <property type="entry name" value="Papain-like_cys_pep_sf"/>
</dbReference>
<dbReference type="EMBL" id="NOZQ01000185">
    <property type="protein sequence ID" value="OYD14396.1"/>
    <property type="molecule type" value="Genomic_DNA"/>
</dbReference>
<dbReference type="PANTHER" id="PTHR38339:SF1">
    <property type="entry name" value="TRANSGLUTAMINASE-LIKE DOMAIN-CONTAINING PROTEIN"/>
    <property type="match status" value="1"/>
</dbReference>
<sequence length="457" mass="53926">MQELDFLAARLPEDIRRLEDVGDFRAAIKRIEKTLEGELPSLLRKRLEYEFEHIERLKKDYSIGKKRAFQLLKKEIPKLTPKKFQCWVDEGYIDYRKIDGKEKYFGRFIPNLFRASSEARALRKKKTDKKDRSAENLLNAQIEKICRSQSPERYILPVKRRIKMRVSLKPNVIPPGETVRCWLPFPRMAEQQTVVNLISSSPPKHILAPEDYPQRTIYFEQRVEDAKHTVFEIEYDYVIHASHTGVSPDKVEPCGGDEMCDKYTVEHCPHILFTPYLKGLAREIVGKEKNPYYKAWKIYDWITHNVKYALACEYSTYENISEYVATNLKGDCGMQALLFITLCRLNGIPSRWQSGWYVNRFKVSPHDWSQFYVKPYGWLFADASFGGHRVHEPKLHKFYFGNIDNLRLVCNGDIQTQFIPPKKYVRSDPVDNQRGELEWEKGNIYYDKFKYSLRVFT</sequence>
<proteinExistence type="predicted"/>
<evidence type="ECO:0000259" key="1">
    <source>
        <dbReference type="SMART" id="SM00460"/>
    </source>
</evidence>
<evidence type="ECO:0000313" key="2">
    <source>
        <dbReference type="EMBL" id="OYD14396.1"/>
    </source>
</evidence>